<gene>
    <name evidence="2" type="ORF">MEPE_04931</name>
</gene>
<organism evidence="2 3">
    <name type="scientific">Melanopsichium pennsylvanicum</name>
    <dbReference type="NCBI Taxonomy" id="63383"/>
    <lineage>
        <taxon>Eukaryota</taxon>
        <taxon>Fungi</taxon>
        <taxon>Dikarya</taxon>
        <taxon>Basidiomycota</taxon>
        <taxon>Ustilaginomycotina</taxon>
        <taxon>Ustilaginomycetes</taxon>
        <taxon>Ustilaginales</taxon>
        <taxon>Ustilaginaceae</taxon>
        <taxon>Melanopsichium</taxon>
    </lineage>
</organism>
<sequence length="106" mass="11883">MHHSETEPEQTSSPSPVVAAAETEKETETETNGAKEGSDDQPSTSSKDVSAKVSRSNPASRQGREGDQDARKLVNGTKECWKRPKRPTPIRIRQHLALRRDQREQY</sequence>
<dbReference type="Proteomes" id="UP001294444">
    <property type="component" value="Unassembled WGS sequence"/>
</dbReference>
<protein>
    <submittedName>
        <fullName evidence="2">Uncharacterized protein</fullName>
    </submittedName>
</protein>
<feature type="compositionally biased region" description="Basic and acidic residues" evidence="1">
    <location>
        <begin position="62"/>
        <end position="72"/>
    </location>
</feature>
<name>A0AAJ5C6U5_9BASI</name>
<evidence type="ECO:0000313" key="2">
    <source>
        <dbReference type="EMBL" id="SNX86222.1"/>
    </source>
</evidence>
<reference evidence="2" key="1">
    <citation type="submission" date="2023-10" db="EMBL/GenBank/DDBJ databases">
        <authorList>
            <person name="Guldener U."/>
        </authorList>
    </citation>
    <scope>NUCLEOTIDE SEQUENCE</scope>
    <source>
        <strain evidence="2">Mp4</strain>
    </source>
</reference>
<evidence type="ECO:0000256" key="1">
    <source>
        <dbReference type="SAM" id="MobiDB-lite"/>
    </source>
</evidence>
<accession>A0AAJ5C6U5</accession>
<evidence type="ECO:0000313" key="3">
    <source>
        <dbReference type="Proteomes" id="UP001294444"/>
    </source>
</evidence>
<dbReference type="AlphaFoldDB" id="A0AAJ5C6U5"/>
<feature type="compositionally biased region" description="Low complexity" evidence="1">
    <location>
        <begin position="9"/>
        <end position="21"/>
    </location>
</feature>
<feature type="compositionally biased region" description="Polar residues" evidence="1">
    <location>
        <begin position="40"/>
        <end position="60"/>
    </location>
</feature>
<proteinExistence type="predicted"/>
<dbReference type="EMBL" id="OAPG01000013">
    <property type="protein sequence ID" value="SNX86222.1"/>
    <property type="molecule type" value="Genomic_DNA"/>
</dbReference>
<feature type="region of interest" description="Disordered" evidence="1">
    <location>
        <begin position="1"/>
        <end position="106"/>
    </location>
</feature>
<feature type="compositionally biased region" description="Basic residues" evidence="1">
    <location>
        <begin position="83"/>
        <end position="97"/>
    </location>
</feature>
<comment type="caution">
    <text evidence="2">The sequence shown here is derived from an EMBL/GenBank/DDBJ whole genome shotgun (WGS) entry which is preliminary data.</text>
</comment>
<keyword evidence="3" id="KW-1185">Reference proteome</keyword>